<dbReference type="InterPro" id="IPR000014">
    <property type="entry name" value="PAS"/>
</dbReference>
<dbReference type="Pfam" id="PF00989">
    <property type="entry name" value="PAS"/>
    <property type="match status" value="1"/>
</dbReference>
<feature type="domain" description="EAL" evidence="5">
    <location>
        <begin position="614"/>
        <end position="867"/>
    </location>
</feature>
<dbReference type="Pfam" id="PF00497">
    <property type="entry name" value="SBP_bac_3"/>
    <property type="match status" value="1"/>
</dbReference>
<feature type="domain" description="GGDEF" evidence="6">
    <location>
        <begin position="464"/>
        <end position="605"/>
    </location>
</feature>
<name>A0A4R8ISV3_9GAMM</name>
<dbReference type="SUPFAM" id="SSF55785">
    <property type="entry name" value="PYP-like sensor domain (PAS domain)"/>
    <property type="match status" value="1"/>
</dbReference>
<dbReference type="CDD" id="cd01948">
    <property type="entry name" value="EAL"/>
    <property type="match status" value="1"/>
</dbReference>
<dbReference type="GO" id="GO:0071111">
    <property type="term" value="F:cyclic-guanylate-specific phosphodiesterase activity"/>
    <property type="evidence" value="ECO:0007669"/>
    <property type="project" value="InterPro"/>
</dbReference>
<dbReference type="PROSITE" id="PS50887">
    <property type="entry name" value="GGDEF"/>
    <property type="match status" value="1"/>
</dbReference>
<dbReference type="InterPro" id="IPR050706">
    <property type="entry name" value="Cyclic-di-GMP_PDE-like"/>
</dbReference>
<accession>A0A4R8ISV3</accession>
<dbReference type="SMART" id="SM00052">
    <property type="entry name" value="EAL"/>
    <property type="match status" value="1"/>
</dbReference>
<feature type="domain" description="PAS" evidence="4">
    <location>
        <begin position="301"/>
        <end position="344"/>
    </location>
</feature>
<dbReference type="SMART" id="SM00267">
    <property type="entry name" value="GGDEF"/>
    <property type="match status" value="1"/>
</dbReference>
<dbReference type="AlphaFoldDB" id="A0A4R8ISV3"/>
<feature type="region of interest" description="Disordered" evidence="1">
    <location>
        <begin position="869"/>
        <end position="893"/>
    </location>
</feature>
<evidence type="ECO:0000256" key="3">
    <source>
        <dbReference type="SAM" id="SignalP"/>
    </source>
</evidence>
<dbReference type="Gene3D" id="3.30.70.270">
    <property type="match status" value="1"/>
</dbReference>
<dbReference type="SUPFAM" id="SSF53850">
    <property type="entry name" value="Periplasmic binding protein-like II"/>
    <property type="match status" value="1"/>
</dbReference>
<dbReference type="CDD" id="cd01949">
    <property type="entry name" value="GGDEF"/>
    <property type="match status" value="1"/>
</dbReference>
<dbReference type="SUPFAM" id="SSF55073">
    <property type="entry name" value="Nucleotide cyclase"/>
    <property type="match status" value="1"/>
</dbReference>
<keyword evidence="2" id="KW-1133">Transmembrane helix</keyword>
<dbReference type="InterPro" id="IPR043128">
    <property type="entry name" value="Rev_trsase/Diguanyl_cyclase"/>
</dbReference>
<dbReference type="SUPFAM" id="SSF141868">
    <property type="entry name" value="EAL domain-like"/>
    <property type="match status" value="1"/>
</dbReference>
<dbReference type="InterPro" id="IPR029787">
    <property type="entry name" value="Nucleotide_cyclase"/>
</dbReference>
<dbReference type="PANTHER" id="PTHR33121">
    <property type="entry name" value="CYCLIC DI-GMP PHOSPHODIESTERASE PDEF"/>
    <property type="match status" value="1"/>
</dbReference>
<dbReference type="Gene3D" id="3.20.20.450">
    <property type="entry name" value="EAL domain"/>
    <property type="match status" value="1"/>
</dbReference>
<dbReference type="Pfam" id="PF00990">
    <property type="entry name" value="GGDEF"/>
    <property type="match status" value="1"/>
</dbReference>
<dbReference type="InterPro" id="IPR035919">
    <property type="entry name" value="EAL_sf"/>
</dbReference>
<dbReference type="OrthoDB" id="9813913at2"/>
<dbReference type="EMBL" id="SOQX01000001">
    <property type="protein sequence ID" value="TDY04056.1"/>
    <property type="molecule type" value="Genomic_DNA"/>
</dbReference>
<evidence type="ECO:0000259" key="4">
    <source>
        <dbReference type="PROSITE" id="PS50112"/>
    </source>
</evidence>
<dbReference type="PANTHER" id="PTHR33121:SF23">
    <property type="entry name" value="CYCLIC DI-GMP PHOSPHODIESTERASE PDEB"/>
    <property type="match status" value="1"/>
</dbReference>
<feature type="signal peptide" evidence="3">
    <location>
        <begin position="1"/>
        <end position="22"/>
    </location>
</feature>
<dbReference type="Pfam" id="PF00563">
    <property type="entry name" value="EAL"/>
    <property type="match status" value="1"/>
</dbReference>
<keyword evidence="2" id="KW-0812">Transmembrane</keyword>
<proteinExistence type="predicted"/>
<comment type="caution">
    <text evidence="7">The sequence shown here is derived from an EMBL/GenBank/DDBJ whole genome shotgun (WGS) entry which is preliminary data.</text>
</comment>
<dbReference type="InterPro" id="IPR001633">
    <property type="entry name" value="EAL_dom"/>
</dbReference>
<reference evidence="7 8" key="1">
    <citation type="submission" date="2019-03" db="EMBL/GenBank/DDBJ databases">
        <title>Genomic Encyclopedia of Type Strains, Phase IV (KMG-IV): sequencing the most valuable type-strain genomes for metagenomic binning, comparative biology and taxonomic classification.</title>
        <authorList>
            <person name="Goeker M."/>
        </authorList>
    </citation>
    <scope>NUCLEOTIDE SEQUENCE [LARGE SCALE GENOMIC DNA]</scope>
    <source>
        <strain evidence="7 8">DSM 16326</strain>
    </source>
</reference>
<evidence type="ECO:0000313" key="7">
    <source>
        <dbReference type="EMBL" id="TDY04056.1"/>
    </source>
</evidence>
<evidence type="ECO:0000256" key="1">
    <source>
        <dbReference type="SAM" id="MobiDB-lite"/>
    </source>
</evidence>
<keyword evidence="8" id="KW-1185">Reference proteome</keyword>
<dbReference type="GO" id="GO:0006355">
    <property type="term" value="P:regulation of DNA-templated transcription"/>
    <property type="evidence" value="ECO:0007669"/>
    <property type="project" value="InterPro"/>
</dbReference>
<sequence length="893" mass="100062">MGRCTRQFLIWLLLVLTWQAGASDEVAENGSADAGETVVAVFPERFPPIYNITVNNLPTGFGIEIMEEVASRAGVRVEYVPVSSWEEAFAQLKSGRADIIPNLGVTEKREAFVTFTRPINKIPVSLLVLEDRGLFEDLSDLRGSRYIVGVVRNNVGVSILNREPAIRRHEYPHLADALLDLATDKIDAIIYPTPIAKQLARSLRLKGHLQALGKPIREIPRAIAVNRQQPELAKKLDKALQEVLASEVYGTIHSHWYPEPVFWDHRRVAYLVLTLLILGGLAYGYFRFSILQRMNKKLETANAFVNSVLDISAEGILTLNRNGMVLTANKAAEEIFGRDKASLVEYGIASLMPEVEAHEFSKVLESFDSEEPTNKSHSIEDKFREYRIKSRDGRLRSVRIALDMTRVEGVRYFICTVQDISQLREAQQLADFYITHDPLTGLINQNGFSVIMESLLSQSKRHKRHLSCLHIDIDRMHAINNAYGHSGGDEVLVQFSMRLEETIRTSDLLAAYDNNMLVRAGGNRFVIILPETDQTGAHGAAKRIISAIEEEPFDVDQDKVNITCKVGVATYPDHGATPAELLARSEAALRSAKVSGRQTIHFYAKEDDEGERNREVWVDRIITGIREDRFFLLFQPILEIQSGKVTHYEALMRYQGPDDKVVLPGEFIPVAEKYGLIKKIDRRVMELAISHLAGHDGTGSDISISINLSGTNIGDPELFEWLEALFEEQQLDPGRLVFEITETASLHSISAARSFIDSIKALGCRIALDDFGTGLSSFSYLRNFPVDILKIDGSFIRNLPNSEEDRVMVRSMVDVAHSLGKRVVAEFVCSEEIFNIVKTFGVDYAQGYFISEPIELGAFVESNSLSSSLTRPGRNKKGAVRPPVSQSRKRNRH</sequence>
<feature type="chain" id="PRO_5020760050" evidence="3">
    <location>
        <begin position="23"/>
        <end position="893"/>
    </location>
</feature>
<dbReference type="SMART" id="SM00091">
    <property type="entry name" value="PAS"/>
    <property type="match status" value="1"/>
</dbReference>
<dbReference type="SMART" id="SM00062">
    <property type="entry name" value="PBPb"/>
    <property type="match status" value="1"/>
</dbReference>
<dbReference type="InterPro" id="IPR035965">
    <property type="entry name" value="PAS-like_dom_sf"/>
</dbReference>
<dbReference type="InterPro" id="IPR000160">
    <property type="entry name" value="GGDEF_dom"/>
</dbReference>
<dbReference type="Gene3D" id="3.30.450.20">
    <property type="entry name" value="PAS domain"/>
    <property type="match status" value="1"/>
</dbReference>
<keyword evidence="3" id="KW-0732">Signal</keyword>
<dbReference type="PROSITE" id="PS50112">
    <property type="entry name" value="PAS"/>
    <property type="match status" value="1"/>
</dbReference>
<keyword evidence="2" id="KW-0472">Membrane</keyword>
<feature type="transmembrane region" description="Helical" evidence="2">
    <location>
        <begin position="268"/>
        <end position="286"/>
    </location>
</feature>
<protein>
    <submittedName>
        <fullName evidence="7">PAS domain S-box-containing protein/diguanylate cyclase (GGDEF)-like protein</fullName>
    </submittedName>
</protein>
<evidence type="ECO:0000313" key="8">
    <source>
        <dbReference type="Proteomes" id="UP000294914"/>
    </source>
</evidence>
<organism evidence="7 8">
    <name type="scientific">Thiohalophilus thiocyanatoxydans</name>
    <dbReference type="NCBI Taxonomy" id="381308"/>
    <lineage>
        <taxon>Bacteria</taxon>
        <taxon>Pseudomonadati</taxon>
        <taxon>Pseudomonadota</taxon>
        <taxon>Gammaproteobacteria</taxon>
        <taxon>Thiohalomonadales</taxon>
        <taxon>Thiohalophilaceae</taxon>
        <taxon>Thiohalophilus</taxon>
    </lineage>
</organism>
<evidence type="ECO:0000256" key="2">
    <source>
        <dbReference type="SAM" id="Phobius"/>
    </source>
</evidence>
<dbReference type="InterPro" id="IPR013767">
    <property type="entry name" value="PAS_fold"/>
</dbReference>
<evidence type="ECO:0000259" key="6">
    <source>
        <dbReference type="PROSITE" id="PS50887"/>
    </source>
</evidence>
<evidence type="ECO:0000259" key="5">
    <source>
        <dbReference type="PROSITE" id="PS50883"/>
    </source>
</evidence>
<dbReference type="InterPro" id="IPR001638">
    <property type="entry name" value="Solute-binding_3/MltF_N"/>
</dbReference>
<gene>
    <name evidence="7" type="ORF">EDC23_0428</name>
</gene>
<dbReference type="NCBIfam" id="TIGR00229">
    <property type="entry name" value="sensory_box"/>
    <property type="match status" value="1"/>
</dbReference>
<dbReference type="PROSITE" id="PS50883">
    <property type="entry name" value="EAL"/>
    <property type="match status" value="1"/>
</dbReference>
<dbReference type="NCBIfam" id="TIGR00254">
    <property type="entry name" value="GGDEF"/>
    <property type="match status" value="1"/>
</dbReference>
<dbReference type="Proteomes" id="UP000294914">
    <property type="component" value="Unassembled WGS sequence"/>
</dbReference>
<dbReference type="CDD" id="cd00130">
    <property type="entry name" value="PAS"/>
    <property type="match status" value="1"/>
</dbReference>
<dbReference type="Gene3D" id="3.40.190.10">
    <property type="entry name" value="Periplasmic binding protein-like II"/>
    <property type="match status" value="2"/>
</dbReference>